<keyword evidence="9 11" id="KW-0998">Cell outer membrane</keyword>
<dbReference type="PROSITE" id="PS51257">
    <property type="entry name" value="PROKAR_LIPOPROTEIN"/>
    <property type="match status" value="1"/>
</dbReference>
<comment type="subunit">
    <text evidence="4 11">The basal body constitutes a major portion of the flagellar organelle and consists of four rings (L,P,S, and M) mounted on a central rod.</text>
</comment>
<dbReference type="EMBL" id="CP007142">
    <property type="protein sequence ID" value="AJQ96776.1"/>
    <property type="molecule type" value="Genomic_DNA"/>
</dbReference>
<organism evidence="12 13">
    <name type="scientific">Gynuella sunshinyii YC6258</name>
    <dbReference type="NCBI Taxonomy" id="1445510"/>
    <lineage>
        <taxon>Bacteria</taxon>
        <taxon>Pseudomonadati</taxon>
        <taxon>Pseudomonadota</taxon>
        <taxon>Gammaproteobacteria</taxon>
        <taxon>Oceanospirillales</taxon>
        <taxon>Saccharospirillaceae</taxon>
        <taxon>Gynuella</taxon>
    </lineage>
</organism>
<keyword evidence="12" id="KW-0966">Cell projection</keyword>
<evidence type="ECO:0000256" key="9">
    <source>
        <dbReference type="ARBA" id="ARBA00023237"/>
    </source>
</evidence>
<evidence type="ECO:0000256" key="3">
    <source>
        <dbReference type="ARBA" id="ARBA00006929"/>
    </source>
</evidence>
<dbReference type="InterPro" id="IPR000527">
    <property type="entry name" value="Flag_Lring"/>
</dbReference>
<evidence type="ECO:0000313" key="13">
    <source>
        <dbReference type="Proteomes" id="UP000032266"/>
    </source>
</evidence>
<evidence type="ECO:0000256" key="11">
    <source>
        <dbReference type="HAMAP-Rule" id="MF_00415"/>
    </source>
</evidence>
<keyword evidence="8 11" id="KW-0975">Bacterial flagellum</keyword>
<dbReference type="AlphaFoldDB" id="A0A0C5VRB2"/>
<dbReference type="HOGENOM" id="CLU_069313_0_2_6"/>
<dbReference type="STRING" id="1445510.YC6258_04744"/>
<evidence type="ECO:0000256" key="6">
    <source>
        <dbReference type="ARBA" id="ARBA00023136"/>
    </source>
</evidence>
<dbReference type="KEGG" id="gsn:YC6258_04744"/>
<dbReference type="RefSeq" id="WP_245626977.1">
    <property type="nucleotide sequence ID" value="NZ_CP007142.1"/>
</dbReference>
<evidence type="ECO:0000256" key="7">
    <source>
        <dbReference type="ARBA" id="ARBA00023139"/>
    </source>
</evidence>
<evidence type="ECO:0000313" key="12">
    <source>
        <dbReference type="EMBL" id="AJQ96776.1"/>
    </source>
</evidence>
<dbReference type="NCBIfam" id="NF001304">
    <property type="entry name" value="PRK00249.1-4"/>
    <property type="match status" value="1"/>
</dbReference>
<keyword evidence="5 11" id="KW-0732">Signal</keyword>
<dbReference type="GO" id="GO:0009279">
    <property type="term" value="C:cell outer membrane"/>
    <property type="evidence" value="ECO:0007669"/>
    <property type="project" value="UniProtKB-SubCell"/>
</dbReference>
<keyword evidence="6 11" id="KW-0472">Membrane</keyword>
<dbReference type="Proteomes" id="UP000032266">
    <property type="component" value="Chromosome"/>
</dbReference>
<dbReference type="HAMAP" id="MF_00415">
    <property type="entry name" value="FlgH"/>
    <property type="match status" value="1"/>
</dbReference>
<evidence type="ECO:0000256" key="10">
    <source>
        <dbReference type="ARBA" id="ARBA00023288"/>
    </source>
</evidence>
<comment type="subcellular location">
    <subcellularLocation>
        <location evidence="11">Cell outer membrane</location>
        <topology evidence="11">Lipid-anchor</topology>
    </subcellularLocation>
    <subcellularLocation>
        <location evidence="11">Bacterial flagellum basal body</location>
    </subcellularLocation>
    <subcellularLocation>
        <location evidence="2">Membrane</location>
        <topology evidence="2">Lipid-anchor</topology>
    </subcellularLocation>
</comment>
<keyword evidence="12" id="KW-0969">Cilium</keyword>
<keyword evidence="13" id="KW-1185">Reference proteome</keyword>
<protein>
    <recommendedName>
        <fullName evidence="11">Flagellar L-ring protein</fullName>
    </recommendedName>
    <alternativeName>
        <fullName evidence="11">Basal body L-ring protein</fullName>
    </alternativeName>
</protein>
<reference evidence="12 13" key="1">
    <citation type="submission" date="2014-01" db="EMBL/GenBank/DDBJ databases">
        <title>Full genme sequencing of cellulolytic bacterium Gynuella sunshinyii YC6258T gen. nov., sp. nov.</title>
        <authorList>
            <person name="Khan H."/>
            <person name="Chung E.J."/>
            <person name="Chung Y.R."/>
        </authorList>
    </citation>
    <scope>NUCLEOTIDE SEQUENCE [LARGE SCALE GENOMIC DNA]</scope>
    <source>
        <strain evidence="12 13">YC6258</strain>
    </source>
</reference>
<keyword evidence="7" id="KW-0564">Palmitate</keyword>
<dbReference type="GO" id="GO:0009427">
    <property type="term" value="C:bacterial-type flagellum basal body, distal rod, L ring"/>
    <property type="evidence" value="ECO:0007669"/>
    <property type="project" value="InterPro"/>
</dbReference>
<dbReference type="PATRIC" id="fig|1445510.3.peg.4706"/>
<keyword evidence="12" id="KW-0282">Flagellum</keyword>
<evidence type="ECO:0000256" key="8">
    <source>
        <dbReference type="ARBA" id="ARBA00023143"/>
    </source>
</evidence>
<dbReference type="PANTHER" id="PTHR34933">
    <property type="entry name" value="FLAGELLAR L-RING PROTEIN"/>
    <property type="match status" value="1"/>
</dbReference>
<comment type="similarity">
    <text evidence="3 11">Belongs to the FlgH family.</text>
</comment>
<dbReference type="PANTHER" id="PTHR34933:SF1">
    <property type="entry name" value="FLAGELLAR L-RING PROTEIN"/>
    <property type="match status" value="1"/>
</dbReference>
<dbReference type="PRINTS" id="PR01008">
    <property type="entry name" value="FLGLRINGFLGH"/>
</dbReference>
<evidence type="ECO:0000256" key="2">
    <source>
        <dbReference type="ARBA" id="ARBA00004635"/>
    </source>
</evidence>
<proteinExistence type="inferred from homology"/>
<name>A0A0C5VRB2_9GAMM</name>
<dbReference type="GO" id="GO:0003774">
    <property type="term" value="F:cytoskeletal motor activity"/>
    <property type="evidence" value="ECO:0007669"/>
    <property type="project" value="InterPro"/>
</dbReference>
<gene>
    <name evidence="11" type="primary">flgH</name>
    <name evidence="12" type="ORF">YC6258_04744</name>
</gene>
<dbReference type="GO" id="GO:0071973">
    <property type="term" value="P:bacterial-type flagellum-dependent cell motility"/>
    <property type="evidence" value="ECO:0007669"/>
    <property type="project" value="InterPro"/>
</dbReference>
<sequence length="241" mass="26021">MKRKKNCVMDGFIKIILVSLAFFLLTISMVGCSTYPKYRAMPNDPDFAPVPSESLIPPPTPSGSIYNAASGLQLYGDKKARRVGDIITIELDEKTVSKKSSATTTKKNSSTSIANPVISGGAVNVSGLSMDAQLSGERDFSGSGQANQSNSLQGYITVTISEILPNGVLRVRGEKWMTLNQGDEYIRISGLVRPEDISLDNMVSSQKLADARISYAGTGTLADSNSSGWLSRFFNSPWFPF</sequence>
<dbReference type="Pfam" id="PF02107">
    <property type="entry name" value="FlgH"/>
    <property type="match status" value="1"/>
</dbReference>
<evidence type="ECO:0000256" key="4">
    <source>
        <dbReference type="ARBA" id="ARBA00011439"/>
    </source>
</evidence>
<evidence type="ECO:0000256" key="1">
    <source>
        <dbReference type="ARBA" id="ARBA00002591"/>
    </source>
</evidence>
<accession>A0A0C5VRB2</accession>
<comment type="function">
    <text evidence="1 11">Assembles around the rod to form the L-ring and probably protects the motor/basal body from shearing forces during rotation.</text>
</comment>
<evidence type="ECO:0000256" key="5">
    <source>
        <dbReference type="ARBA" id="ARBA00022729"/>
    </source>
</evidence>
<keyword evidence="10 11" id="KW-0449">Lipoprotein</keyword>